<feature type="non-terminal residue" evidence="2">
    <location>
        <position position="118"/>
    </location>
</feature>
<organism evidence="2 3">
    <name type="scientific">Patellaria atrata CBS 101060</name>
    <dbReference type="NCBI Taxonomy" id="1346257"/>
    <lineage>
        <taxon>Eukaryota</taxon>
        <taxon>Fungi</taxon>
        <taxon>Dikarya</taxon>
        <taxon>Ascomycota</taxon>
        <taxon>Pezizomycotina</taxon>
        <taxon>Dothideomycetes</taxon>
        <taxon>Dothideomycetes incertae sedis</taxon>
        <taxon>Patellariales</taxon>
        <taxon>Patellariaceae</taxon>
        <taxon>Patellaria</taxon>
    </lineage>
</organism>
<evidence type="ECO:0000313" key="3">
    <source>
        <dbReference type="Proteomes" id="UP000799429"/>
    </source>
</evidence>
<dbReference type="OrthoDB" id="5429634at2759"/>
<keyword evidence="3" id="KW-1185">Reference proteome</keyword>
<dbReference type="AlphaFoldDB" id="A0A9P4VIX5"/>
<dbReference type="Proteomes" id="UP000799429">
    <property type="component" value="Unassembled WGS sequence"/>
</dbReference>
<comment type="caution">
    <text evidence="2">The sequence shown here is derived from an EMBL/GenBank/DDBJ whole genome shotgun (WGS) entry which is preliminary data.</text>
</comment>
<accession>A0A9P4VIX5</accession>
<proteinExistence type="predicted"/>
<feature type="domain" description="DUF6536" evidence="1">
    <location>
        <begin position="2"/>
        <end position="118"/>
    </location>
</feature>
<dbReference type="EMBL" id="MU006117">
    <property type="protein sequence ID" value="KAF2834551.1"/>
    <property type="molecule type" value="Genomic_DNA"/>
</dbReference>
<dbReference type="InterPro" id="IPR046623">
    <property type="entry name" value="DUF6536"/>
</dbReference>
<feature type="non-terminal residue" evidence="2">
    <location>
        <position position="1"/>
    </location>
</feature>
<evidence type="ECO:0000259" key="1">
    <source>
        <dbReference type="Pfam" id="PF20163"/>
    </source>
</evidence>
<dbReference type="Pfam" id="PF20163">
    <property type="entry name" value="DUF6536"/>
    <property type="match status" value="1"/>
</dbReference>
<gene>
    <name evidence="2" type="ORF">M501DRAFT_922725</name>
</gene>
<dbReference type="PANTHER" id="PTHR35395:SF1">
    <property type="entry name" value="DUF6536 DOMAIN-CONTAINING PROTEIN"/>
    <property type="match status" value="1"/>
</dbReference>
<name>A0A9P4VIX5_9PEZI</name>
<dbReference type="PANTHER" id="PTHR35395">
    <property type="entry name" value="DUF6536 DOMAIN-CONTAINING PROTEIN"/>
    <property type="match status" value="1"/>
</dbReference>
<evidence type="ECO:0000313" key="2">
    <source>
        <dbReference type="EMBL" id="KAF2834551.1"/>
    </source>
</evidence>
<reference evidence="2" key="1">
    <citation type="journal article" date="2020" name="Stud. Mycol.">
        <title>101 Dothideomycetes genomes: a test case for predicting lifestyles and emergence of pathogens.</title>
        <authorList>
            <person name="Haridas S."/>
            <person name="Albert R."/>
            <person name="Binder M."/>
            <person name="Bloem J."/>
            <person name="Labutti K."/>
            <person name="Salamov A."/>
            <person name="Andreopoulos B."/>
            <person name="Baker S."/>
            <person name="Barry K."/>
            <person name="Bills G."/>
            <person name="Bluhm B."/>
            <person name="Cannon C."/>
            <person name="Castanera R."/>
            <person name="Culley D."/>
            <person name="Daum C."/>
            <person name="Ezra D."/>
            <person name="Gonzalez J."/>
            <person name="Henrissat B."/>
            <person name="Kuo A."/>
            <person name="Liang C."/>
            <person name="Lipzen A."/>
            <person name="Lutzoni F."/>
            <person name="Magnuson J."/>
            <person name="Mondo S."/>
            <person name="Nolan M."/>
            <person name="Ohm R."/>
            <person name="Pangilinan J."/>
            <person name="Park H.-J."/>
            <person name="Ramirez L."/>
            <person name="Alfaro M."/>
            <person name="Sun H."/>
            <person name="Tritt A."/>
            <person name="Yoshinaga Y."/>
            <person name="Zwiers L.-H."/>
            <person name="Turgeon B."/>
            <person name="Goodwin S."/>
            <person name="Spatafora J."/>
            <person name="Crous P."/>
            <person name="Grigoriev I."/>
        </authorList>
    </citation>
    <scope>NUCLEOTIDE SEQUENCE</scope>
    <source>
        <strain evidence="2">CBS 101060</strain>
    </source>
</reference>
<sequence length="118" mass="12958">TTLCFAINFSAMIWVLARHQISYEGRAILFNGECSKASHINSGIHLVINVLSSLLLGASNYSMQCLSAPTRLDVDKAHVKGRWLDIGVPSVRNISAIGWARVLLWFSLAISSLPLHLL</sequence>
<protein>
    <recommendedName>
        <fullName evidence="1">DUF6536 domain-containing protein</fullName>
    </recommendedName>
</protein>